<dbReference type="InterPro" id="IPR000700">
    <property type="entry name" value="PAS-assoc_C"/>
</dbReference>
<comment type="subcellular location">
    <subcellularLocation>
        <location evidence="2">Membrane</location>
    </subcellularLocation>
</comment>
<feature type="domain" description="PAC" evidence="14">
    <location>
        <begin position="442"/>
        <end position="494"/>
    </location>
</feature>
<evidence type="ECO:0000256" key="8">
    <source>
        <dbReference type="ARBA" id="ARBA00022840"/>
    </source>
</evidence>
<dbReference type="InterPro" id="IPR013767">
    <property type="entry name" value="PAS_fold"/>
</dbReference>
<dbReference type="InterPro" id="IPR000014">
    <property type="entry name" value="PAS"/>
</dbReference>
<keyword evidence="11" id="KW-0472">Membrane</keyword>
<feature type="transmembrane region" description="Helical" evidence="11">
    <location>
        <begin position="141"/>
        <end position="163"/>
    </location>
</feature>
<keyword evidence="4" id="KW-0597">Phosphoprotein</keyword>
<dbReference type="InterPro" id="IPR035965">
    <property type="entry name" value="PAS-like_dom_sf"/>
</dbReference>
<evidence type="ECO:0000256" key="3">
    <source>
        <dbReference type="ARBA" id="ARBA00012438"/>
    </source>
</evidence>
<dbReference type="EMBL" id="JBEWZI010000003">
    <property type="protein sequence ID" value="MET7013383.1"/>
    <property type="molecule type" value="Genomic_DNA"/>
</dbReference>
<dbReference type="SUPFAM" id="SSF47384">
    <property type="entry name" value="Homodimeric domain of signal transducing histidine kinase"/>
    <property type="match status" value="1"/>
</dbReference>
<evidence type="ECO:0000256" key="1">
    <source>
        <dbReference type="ARBA" id="ARBA00000085"/>
    </source>
</evidence>
<dbReference type="SUPFAM" id="SSF55874">
    <property type="entry name" value="ATPase domain of HSP90 chaperone/DNA topoisomerase II/histidine kinase"/>
    <property type="match status" value="1"/>
</dbReference>
<keyword evidence="8" id="KW-0067">ATP-binding</keyword>
<dbReference type="CDD" id="cd06225">
    <property type="entry name" value="HAMP"/>
    <property type="match status" value="1"/>
</dbReference>
<accession>A0ABV2TIK8</accession>
<keyword evidence="5" id="KW-0808">Transferase</keyword>
<evidence type="ECO:0000256" key="5">
    <source>
        <dbReference type="ARBA" id="ARBA00022679"/>
    </source>
</evidence>
<gene>
    <name evidence="16" type="ORF">ABXR19_04225</name>
</gene>
<dbReference type="InterPro" id="IPR001610">
    <property type="entry name" value="PAC"/>
</dbReference>
<dbReference type="SMART" id="SM00304">
    <property type="entry name" value="HAMP"/>
    <property type="match status" value="1"/>
</dbReference>
<evidence type="ECO:0000259" key="12">
    <source>
        <dbReference type="PROSITE" id="PS50109"/>
    </source>
</evidence>
<feature type="domain" description="PAC" evidence="14">
    <location>
        <begin position="316"/>
        <end position="368"/>
    </location>
</feature>
<dbReference type="PRINTS" id="PR00344">
    <property type="entry name" value="BCTRLSENSOR"/>
</dbReference>
<keyword evidence="10" id="KW-0175">Coiled coil</keyword>
<evidence type="ECO:0000256" key="11">
    <source>
        <dbReference type="SAM" id="Phobius"/>
    </source>
</evidence>
<evidence type="ECO:0000256" key="6">
    <source>
        <dbReference type="ARBA" id="ARBA00022741"/>
    </source>
</evidence>
<dbReference type="InterPro" id="IPR003661">
    <property type="entry name" value="HisK_dim/P_dom"/>
</dbReference>
<protein>
    <recommendedName>
        <fullName evidence="3">histidine kinase</fullName>
        <ecNumber evidence="3">2.7.13.3</ecNumber>
    </recommendedName>
</protein>
<dbReference type="SUPFAM" id="SSF158472">
    <property type="entry name" value="HAMP domain-like"/>
    <property type="match status" value="1"/>
</dbReference>
<keyword evidence="11" id="KW-1133">Transmembrane helix</keyword>
<feature type="domain" description="HAMP" evidence="15">
    <location>
        <begin position="165"/>
        <end position="217"/>
    </location>
</feature>
<dbReference type="PROSITE" id="PS50112">
    <property type="entry name" value="PAS"/>
    <property type="match status" value="1"/>
</dbReference>
<feature type="domain" description="Histidine kinase" evidence="12">
    <location>
        <begin position="826"/>
        <end position="1057"/>
    </location>
</feature>
<evidence type="ECO:0000256" key="4">
    <source>
        <dbReference type="ARBA" id="ARBA00022553"/>
    </source>
</evidence>
<dbReference type="PROSITE" id="PS50113">
    <property type="entry name" value="PAC"/>
    <property type="match status" value="2"/>
</dbReference>
<evidence type="ECO:0000256" key="10">
    <source>
        <dbReference type="SAM" id="Coils"/>
    </source>
</evidence>
<dbReference type="NCBIfam" id="TIGR00229">
    <property type="entry name" value="sensory_box"/>
    <property type="match status" value="3"/>
</dbReference>
<dbReference type="PROSITE" id="PS50885">
    <property type="entry name" value="HAMP"/>
    <property type="match status" value="1"/>
</dbReference>
<feature type="domain" description="PAS" evidence="13">
    <location>
        <begin position="243"/>
        <end position="288"/>
    </location>
</feature>
<dbReference type="SMART" id="SM00091">
    <property type="entry name" value="PAS"/>
    <property type="match status" value="3"/>
</dbReference>
<dbReference type="PANTHER" id="PTHR43065:SF42">
    <property type="entry name" value="TWO-COMPONENT SENSOR PPRA"/>
    <property type="match status" value="1"/>
</dbReference>
<evidence type="ECO:0000313" key="16">
    <source>
        <dbReference type="EMBL" id="MET7013383.1"/>
    </source>
</evidence>
<dbReference type="InterPro" id="IPR005467">
    <property type="entry name" value="His_kinase_dom"/>
</dbReference>
<dbReference type="Pfam" id="PF00989">
    <property type="entry name" value="PAS"/>
    <property type="match status" value="1"/>
</dbReference>
<keyword evidence="17" id="KW-1185">Reference proteome</keyword>
<dbReference type="Proteomes" id="UP001549691">
    <property type="component" value="Unassembled WGS sequence"/>
</dbReference>
<comment type="catalytic activity">
    <reaction evidence="1">
        <text>ATP + protein L-histidine = ADP + protein N-phospho-L-histidine.</text>
        <dbReference type="EC" id="2.7.13.3"/>
    </reaction>
</comment>
<reference evidence="16 17" key="1">
    <citation type="submission" date="2024-07" db="EMBL/GenBank/DDBJ databases">
        <title>Uliginosibacterium flavum JJ3220;KACC:17644.</title>
        <authorList>
            <person name="Kim M.K."/>
        </authorList>
    </citation>
    <scope>NUCLEOTIDE SEQUENCE [LARGE SCALE GENOMIC DNA]</scope>
    <source>
        <strain evidence="16 17">KACC:17644</strain>
    </source>
</reference>
<evidence type="ECO:0000313" key="17">
    <source>
        <dbReference type="Proteomes" id="UP001549691"/>
    </source>
</evidence>
<dbReference type="InterPro" id="IPR013656">
    <property type="entry name" value="PAS_4"/>
</dbReference>
<keyword evidence="9" id="KW-0902">Two-component regulatory system</keyword>
<dbReference type="Gene3D" id="3.30.565.10">
    <property type="entry name" value="Histidine kinase-like ATPase, C-terminal domain"/>
    <property type="match status" value="1"/>
</dbReference>
<dbReference type="Pfam" id="PF02518">
    <property type="entry name" value="HATPase_c"/>
    <property type="match status" value="1"/>
</dbReference>
<dbReference type="PROSITE" id="PS50109">
    <property type="entry name" value="HIS_KIN"/>
    <property type="match status" value="1"/>
</dbReference>
<evidence type="ECO:0000256" key="9">
    <source>
        <dbReference type="ARBA" id="ARBA00023012"/>
    </source>
</evidence>
<dbReference type="InterPro" id="IPR036097">
    <property type="entry name" value="HisK_dim/P_sf"/>
</dbReference>
<keyword evidence="6" id="KW-0547">Nucleotide-binding</keyword>
<proteinExistence type="predicted"/>
<dbReference type="Gene3D" id="3.30.450.20">
    <property type="entry name" value="PAS domain"/>
    <property type="match status" value="3"/>
</dbReference>
<evidence type="ECO:0000259" key="13">
    <source>
        <dbReference type="PROSITE" id="PS50112"/>
    </source>
</evidence>
<dbReference type="Pfam" id="PF08448">
    <property type="entry name" value="PAS_4"/>
    <property type="match status" value="2"/>
</dbReference>
<dbReference type="SMART" id="SM00387">
    <property type="entry name" value="HATPase_c"/>
    <property type="match status" value="1"/>
</dbReference>
<dbReference type="CDD" id="cd00082">
    <property type="entry name" value="HisKA"/>
    <property type="match status" value="1"/>
</dbReference>
<evidence type="ECO:0000256" key="2">
    <source>
        <dbReference type="ARBA" id="ARBA00004370"/>
    </source>
</evidence>
<dbReference type="SUPFAM" id="SSF55781">
    <property type="entry name" value="GAF domain-like"/>
    <property type="match status" value="1"/>
</dbReference>
<evidence type="ECO:0000259" key="15">
    <source>
        <dbReference type="PROSITE" id="PS50885"/>
    </source>
</evidence>
<dbReference type="EC" id="2.7.13.3" evidence="3"/>
<keyword evidence="11" id="KW-0812">Transmembrane</keyword>
<dbReference type="InterPro" id="IPR003660">
    <property type="entry name" value="HAMP_dom"/>
</dbReference>
<dbReference type="InterPro" id="IPR004358">
    <property type="entry name" value="Sig_transdc_His_kin-like_C"/>
</dbReference>
<dbReference type="Gene3D" id="6.10.340.10">
    <property type="match status" value="1"/>
</dbReference>
<dbReference type="CDD" id="cd00130">
    <property type="entry name" value="PAS"/>
    <property type="match status" value="3"/>
</dbReference>
<dbReference type="Pfam" id="PF00672">
    <property type="entry name" value="HAMP"/>
    <property type="match status" value="1"/>
</dbReference>
<dbReference type="InterPro" id="IPR003594">
    <property type="entry name" value="HATPase_dom"/>
</dbReference>
<dbReference type="Gene3D" id="1.10.287.130">
    <property type="match status" value="1"/>
</dbReference>
<organism evidence="16 17">
    <name type="scientific">Uliginosibacterium flavum</name>
    <dbReference type="NCBI Taxonomy" id="1396831"/>
    <lineage>
        <taxon>Bacteria</taxon>
        <taxon>Pseudomonadati</taxon>
        <taxon>Pseudomonadota</taxon>
        <taxon>Betaproteobacteria</taxon>
        <taxon>Rhodocyclales</taxon>
        <taxon>Zoogloeaceae</taxon>
        <taxon>Uliginosibacterium</taxon>
    </lineage>
</organism>
<dbReference type="SUPFAM" id="SSF55785">
    <property type="entry name" value="PYP-like sensor domain (PAS domain)"/>
    <property type="match status" value="3"/>
</dbReference>
<dbReference type="SMART" id="SM00086">
    <property type="entry name" value="PAC"/>
    <property type="match status" value="3"/>
</dbReference>
<dbReference type="PANTHER" id="PTHR43065">
    <property type="entry name" value="SENSOR HISTIDINE KINASE"/>
    <property type="match status" value="1"/>
</dbReference>
<sequence length="1072" mass="117904">MKLTVRRAVIIAVLLGMLLPALVAGLILTQFFYSNKLAAEISRSLEHNTDLIALGVRESLWSLDKGSATALIEALMQDPALVSIKVLDPSLGKFVSREAPERREGQIHSLSRPILHQGETIGQIRLELSDAPLQRSLQTQLLTSAAVLGAQLIISVLLILYVLQRRIGHPLLRLGEETAALARGELDKPIQALRQDEIGQVESQLEVTRQSLQGLFRTLEQKNRALEVDLRERMRVEAALRDREQRLRTLVDQNPLGVIEFDLGWHILDWNNAAARIFGWRREEVLGRHASMLLARAPGLAGNTPNHQLDLAMAGQQAQLHCQRADQSTIVCQWYNSLIRDSTGVGQRIVAMLEDITERQRSDDEIQRLATVIRLSTNLVTLTDGGGRIEWFNQAFEDSFGGKGESLRGVQLNDVLREHAAAHDSVGIAEVETALNSGQMLTGLELPLQTGAQDERWLSLELQAIRTEGNAVQQWVALFTDVSDRRRMADALRNIARIGADLKTSVFFEQLLAILARGAGAQATYLATHCEASFEIQACWSSPDWTIVPGTHPLRGTLGGRVGIDGPLILKHHAYEAISRDPALLSCTRTAALIVEPITDSTQRVLGHIVMLFEAPLAQSAGVQSLIELGAARAATEFLRQHTLQALQHSEQKFFSIFQYAPVPIALLRQADSICLDLNPSFLTHFGYPREALVGHPVADTKIYVDLAERDWAVDLLTRTGEVSGAEMRLRTHDGDIRDCQIYVRPVTMGHESCLLVAAVDVTPLLEAQRQVEELNQSLERRVTERTHALADANAELEKTLEHLKRTLEELVHSEKLAALGSLVAGIAHELNTPIGNSLMVASTLRDTNRAFRDELNGGLRRSRLDAHVTESETAADILMRNLSRAAELISSFKQVAVDQTSSQRRAFDLAAVVSEIIVTMHPVFRKTPFLIDNQIPTGIRLDSYPGPFGQVLANLLNNTILHAFEGRSAGKITLSVEQEDAGHILFRCQDDGVGISPENLRRIFDPFFTTKLGRDGSGLGLNIVHNIVTGILGGEIHVDSTPGNGCCFTVRLPLQAPSGEPLLQGTSASSA</sequence>
<name>A0ABV2TIK8_9RHOO</name>
<dbReference type="RefSeq" id="WP_354599843.1">
    <property type="nucleotide sequence ID" value="NZ_JBEWZI010000003.1"/>
</dbReference>
<evidence type="ECO:0000256" key="7">
    <source>
        <dbReference type="ARBA" id="ARBA00022777"/>
    </source>
</evidence>
<dbReference type="InterPro" id="IPR036890">
    <property type="entry name" value="HATPase_C_sf"/>
</dbReference>
<comment type="caution">
    <text evidence="16">The sequence shown here is derived from an EMBL/GenBank/DDBJ whole genome shotgun (WGS) entry which is preliminary data.</text>
</comment>
<keyword evidence="7" id="KW-0418">Kinase</keyword>
<feature type="coiled-coil region" evidence="10">
    <location>
        <begin position="765"/>
        <end position="814"/>
    </location>
</feature>
<evidence type="ECO:0000259" key="14">
    <source>
        <dbReference type="PROSITE" id="PS50113"/>
    </source>
</evidence>